<dbReference type="EMBL" id="KZ851874">
    <property type="protein sequence ID" value="RDK37040.1"/>
    <property type="molecule type" value="Genomic_DNA"/>
</dbReference>
<evidence type="ECO:0000313" key="1">
    <source>
        <dbReference type="EMBL" id="RDK37040.1"/>
    </source>
</evidence>
<name>A0A370P5A5_ASPPH</name>
<reference evidence="1 2" key="1">
    <citation type="submission" date="2018-07" db="EMBL/GenBank/DDBJ databases">
        <title>Section-level genome sequencing of Aspergillus section Nigri to investigate inter- and intra-species variation.</title>
        <authorList>
            <consortium name="DOE Joint Genome Institute"/>
            <person name="Vesth T.C."/>
            <person name="Nybo J.L."/>
            <person name="Theobald S."/>
            <person name="Frisvad J.C."/>
            <person name="Larsen T.O."/>
            <person name="Nielsen K.F."/>
            <person name="Hoof J.B."/>
            <person name="Brandl J."/>
            <person name="Salamov A."/>
            <person name="Riley R."/>
            <person name="Gladden J.M."/>
            <person name="Phatale P."/>
            <person name="Nielsen M.T."/>
            <person name="Lyhne E.K."/>
            <person name="Kogle M.E."/>
            <person name="Strasser K."/>
            <person name="McDonnell E."/>
            <person name="Barry K."/>
            <person name="Clum A."/>
            <person name="Chen C."/>
            <person name="Nolan M."/>
            <person name="Sandor L."/>
            <person name="Kuo A."/>
            <person name="Lipzen A."/>
            <person name="Hainaut M."/>
            <person name="Drula E."/>
            <person name="Tsang A."/>
            <person name="Magnuson J.K."/>
            <person name="Henrissat B."/>
            <person name="Wiebenga A."/>
            <person name="Simmons B.A."/>
            <person name="Makela M.R."/>
            <person name="De vries R.P."/>
            <person name="Grigoriev I.V."/>
            <person name="Mortensen U.H."/>
            <person name="Baker S.E."/>
            <person name="Andersen M.R."/>
        </authorList>
    </citation>
    <scope>NUCLEOTIDE SEQUENCE [LARGE SCALE GENOMIC DNA]</scope>
    <source>
        <strain evidence="1 2">ATCC 13157</strain>
    </source>
</reference>
<proteinExistence type="predicted"/>
<dbReference type="Proteomes" id="UP000254937">
    <property type="component" value="Unassembled WGS sequence"/>
</dbReference>
<organism evidence="1 2">
    <name type="scientific">Aspergillus phoenicis ATCC 13157</name>
    <dbReference type="NCBI Taxonomy" id="1353007"/>
    <lineage>
        <taxon>Eukaryota</taxon>
        <taxon>Fungi</taxon>
        <taxon>Dikarya</taxon>
        <taxon>Ascomycota</taxon>
        <taxon>Pezizomycotina</taxon>
        <taxon>Eurotiomycetes</taxon>
        <taxon>Eurotiomycetidae</taxon>
        <taxon>Eurotiales</taxon>
        <taxon>Aspergillaceae</taxon>
        <taxon>Aspergillus</taxon>
    </lineage>
</organism>
<keyword evidence="2" id="KW-1185">Reference proteome</keyword>
<protein>
    <submittedName>
        <fullName evidence="1">Uncharacterized protein</fullName>
    </submittedName>
</protein>
<gene>
    <name evidence="1" type="ORF">M752DRAFT_224959</name>
</gene>
<sequence>MTIHFLNGKIILTAPDSRMNLKNSRDSHDDVDSLCAMSQHPWCRYRPWSPLGLGHNLDVPIFPRWRRTSSRIFFEMARPHQPTAKPSGALHNAADRLVPFCTCLLFAYNLTASCQNAIAGAGSLCDVGASFMIEWANIAEYHIGFVPISNIQGVRSVLQGSPQHRENEMPMSEVPNPKVLWLNPARRRVFHTFNLKCSTGQQNAKSLLRGLALYMLGVAKFAGVLPNDDLQTVKQKAMPLLTRMSGMFAKTPPTSWVGMTGQRCCGHLLAGGSGLGGKTVRIACKPDVSLAPFFHFVATRRVIRADGSARAGYFCYSSRVRYDSGAQTPVVEVKLVSSLIWRQTEYSMASLLGGSRAGEGSKGKRRRNVTNWNQSTLSLACPEQVNQAVRLLRDPVTETLYCCLLRKTADECFVCSREPSSGHGCSTPLHNTRISRASNTCRDQPLWRLMNTGDQVIRLNGWWHGRPITHKWKISTVREVGNGTIDRGGRATEIIMVSTSFDHFHPGCLTCKSRVKACRFVFGGHLVVTLSDFRGAFQLPISHYYITTSSYIAQEPIPPPALPLLLHPVLLALPSLPNMVALSTLYNTQYLGHSTHYHSLFSPSHSRPATTWRVSLSYGSSIRWQSTNQIESEDRRRVSERHILFFTAGFPSFLADGVHDSWLYSPEAPDSAGVPEWTGVGAFGWRPVAYAGLCVSGLSGVRRISPSPSPYRLAIPPFPLSSTRPQIYLVSVDDAGFGSDLDGSIAQYPHRRLRIYFQEARSTVAQAILA</sequence>
<evidence type="ECO:0000313" key="2">
    <source>
        <dbReference type="Proteomes" id="UP000254937"/>
    </source>
</evidence>
<dbReference type="AlphaFoldDB" id="A0A370P5A5"/>
<accession>A0A370P5A5</accession>